<feature type="domain" description="GH64" evidence="1">
    <location>
        <begin position="34"/>
        <end position="381"/>
    </location>
</feature>
<accession>A0ABT9P199</accession>
<dbReference type="PROSITE" id="PS52006">
    <property type="entry name" value="GH64"/>
    <property type="match status" value="1"/>
</dbReference>
<reference evidence="2 3" key="1">
    <citation type="submission" date="2023-07" db="EMBL/GenBank/DDBJ databases">
        <title>Sequencing the genomes of 1000 actinobacteria strains.</title>
        <authorList>
            <person name="Klenk H.-P."/>
        </authorList>
    </citation>
    <scope>NUCLEOTIDE SEQUENCE [LARGE SCALE GENOMIC DNA]</scope>
    <source>
        <strain evidence="2 3">DSM 44388</strain>
    </source>
</reference>
<name>A0ABT9P199_9ACTN</name>
<comment type="caution">
    <text evidence="2">The sequence shown here is derived from an EMBL/GenBank/DDBJ whole genome shotgun (WGS) entry which is preliminary data.</text>
</comment>
<keyword evidence="3" id="KW-1185">Reference proteome</keyword>
<dbReference type="InterPro" id="IPR032477">
    <property type="entry name" value="Glyco_hydro_64"/>
</dbReference>
<dbReference type="PROSITE" id="PS51318">
    <property type="entry name" value="TAT"/>
    <property type="match status" value="1"/>
</dbReference>
<dbReference type="Gene3D" id="2.60.110.10">
    <property type="entry name" value="Thaumatin"/>
    <property type="match status" value="1"/>
</dbReference>
<evidence type="ECO:0000259" key="1">
    <source>
        <dbReference type="PROSITE" id="PS52006"/>
    </source>
</evidence>
<organism evidence="2 3">
    <name type="scientific">Kineosporia succinea</name>
    <dbReference type="NCBI Taxonomy" id="84632"/>
    <lineage>
        <taxon>Bacteria</taxon>
        <taxon>Bacillati</taxon>
        <taxon>Actinomycetota</taxon>
        <taxon>Actinomycetes</taxon>
        <taxon>Kineosporiales</taxon>
        <taxon>Kineosporiaceae</taxon>
        <taxon>Kineosporia</taxon>
    </lineage>
</organism>
<dbReference type="Proteomes" id="UP001235712">
    <property type="component" value="Unassembled WGS sequence"/>
</dbReference>
<dbReference type="EMBL" id="JAUSQZ010000001">
    <property type="protein sequence ID" value="MDP9826466.1"/>
    <property type="molecule type" value="Genomic_DNA"/>
</dbReference>
<dbReference type="RefSeq" id="WP_307241275.1">
    <property type="nucleotide sequence ID" value="NZ_JAUSQZ010000001.1"/>
</dbReference>
<dbReference type="InterPro" id="IPR006311">
    <property type="entry name" value="TAT_signal"/>
</dbReference>
<dbReference type="PANTHER" id="PTHR38165">
    <property type="match status" value="1"/>
</dbReference>
<gene>
    <name evidence="2" type="ORF">J2S57_002215</name>
</gene>
<proteinExistence type="predicted"/>
<sequence length="382" mass="41509">MFKLSRRNLFLGALGGGTLGAAGVLAVPQFGHAANKLPLTIVNSTGRWSNDKVFVHIVGTELSSGRMGHVKADGNFVAASVADNGSGGYANYGIRLSKLKSLPLGQISGRIYISMGQPLKFKVVGDNAIQYPAGWVRTDPSYKILHDFMEFTHDGSGFHTNTTAVDMFALPMYITLSGARKQTTGRFEKGARARVFAQMRKQPGFKKLAIGNLRVIAPSHALDRGLFSDSYLDPYVDARWKQYGSKTLTVVANNQTYLGRVESGKFVFRQNGAVKASFAKPSTRDVLFCDGKLAAPNDGVGGPIAAVLAAGLNRGVLERVRQPVKNAKLYYRPTRTNHYARILHEHTVDGRAYGFAFDDVCEQASFVTDPAPKSVTLTLQPF</sequence>
<dbReference type="Gene3D" id="3.30.920.50">
    <property type="entry name" value="Beta-1,3-glucanase, C-terminal domain"/>
    <property type="match status" value="1"/>
</dbReference>
<dbReference type="InterPro" id="IPR042517">
    <property type="entry name" value="Glyco_hydro_64_N_2"/>
</dbReference>
<dbReference type="Pfam" id="PF16483">
    <property type="entry name" value="Glyco_hydro_64"/>
    <property type="match status" value="1"/>
</dbReference>
<protein>
    <recommendedName>
        <fullName evidence="1">GH64 domain-containing protein</fullName>
    </recommendedName>
</protein>
<dbReference type="InterPro" id="IPR037176">
    <property type="entry name" value="Osmotin/thaumatin-like_sf"/>
</dbReference>
<evidence type="ECO:0000313" key="2">
    <source>
        <dbReference type="EMBL" id="MDP9826466.1"/>
    </source>
</evidence>
<dbReference type="InterPro" id="IPR037398">
    <property type="entry name" value="Glyco_hydro_64_fam"/>
</dbReference>
<dbReference type="PANTHER" id="PTHR38165:SF1">
    <property type="entry name" value="GLUCANASE B"/>
    <property type="match status" value="1"/>
</dbReference>
<evidence type="ECO:0000313" key="3">
    <source>
        <dbReference type="Proteomes" id="UP001235712"/>
    </source>
</evidence>